<organism evidence="10 11">
    <name type="scientific">Ostreobium quekettii</name>
    <dbReference type="NCBI Taxonomy" id="121088"/>
    <lineage>
        <taxon>Eukaryota</taxon>
        <taxon>Viridiplantae</taxon>
        <taxon>Chlorophyta</taxon>
        <taxon>core chlorophytes</taxon>
        <taxon>Ulvophyceae</taxon>
        <taxon>TCBD clade</taxon>
        <taxon>Bryopsidales</taxon>
        <taxon>Ostreobineae</taxon>
        <taxon>Ostreobiaceae</taxon>
        <taxon>Ostreobium</taxon>
    </lineage>
</organism>
<dbReference type="EMBL" id="CAJHUC010000983">
    <property type="protein sequence ID" value="CAD7699261.1"/>
    <property type="molecule type" value="Genomic_DNA"/>
</dbReference>
<dbReference type="Proteomes" id="UP000708148">
    <property type="component" value="Unassembled WGS sequence"/>
</dbReference>
<evidence type="ECO:0000256" key="6">
    <source>
        <dbReference type="PIRSR" id="PIRSR612734-1"/>
    </source>
</evidence>
<evidence type="ECO:0000256" key="5">
    <source>
        <dbReference type="ARBA" id="ARBA00022840"/>
    </source>
</evidence>
<feature type="binding site" evidence="7">
    <location>
        <begin position="41"/>
        <end position="44"/>
    </location>
    <ligand>
        <name>substrate</name>
    </ligand>
</feature>
<dbReference type="FunFam" id="3.40.50.10440:FF:000001">
    <property type="entry name" value="Dihydroxyacetone kinase, DhaK subunit"/>
    <property type="match status" value="1"/>
</dbReference>
<name>A0A8S1IZ61_9CHLO</name>
<dbReference type="PANTHER" id="PTHR28629:SF4">
    <property type="entry name" value="TRIOKINASE_FMN CYCLASE"/>
    <property type="match status" value="1"/>
</dbReference>
<dbReference type="GO" id="GO:0019563">
    <property type="term" value="P:glycerol catabolic process"/>
    <property type="evidence" value="ECO:0007669"/>
    <property type="project" value="TreeGrafter"/>
</dbReference>
<keyword evidence="11" id="KW-1185">Reference proteome</keyword>
<feature type="binding site" evidence="7">
    <location>
        <position position="97"/>
    </location>
    <ligand>
        <name>substrate</name>
    </ligand>
</feature>
<proteinExistence type="inferred from homology"/>
<dbReference type="Gene3D" id="1.25.40.340">
    <property type="match status" value="1"/>
</dbReference>
<comment type="similarity">
    <text evidence="1">Belongs to the dihydroxyacetone kinase (DAK) family.</text>
</comment>
<dbReference type="PANTHER" id="PTHR28629">
    <property type="entry name" value="TRIOKINASE/FMN CYCLASE"/>
    <property type="match status" value="1"/>
</dbReference>
<dbReference type="Pfam" id="PF02733">
    <property type="entry name" value="Dak1"/>
    <property type="match status" value="1"/>
</dbReference>
<dbReference type="Pfam" id="PF02734">
    <property type="entry name" value="Dak2"/>
    <property type="match status" value="1"/>
</dbReference>
<keyword evidence="3" id="KW-0547">Nucleotide-binding</keyword>
<dbReference type="SUPFAM" id="SSF82549">
    <property type="entry name" value="DAK1/DegV-like"/>
    <property type="match status" value="1"/>
</dbReference>
<keyword evidence="2" id="KW-0808">Transferase</keyword>
<dbReference type="GO" id="GO:0005524">
    <property type="term" value="F:ATP binding"/>
    <property type="evidence" value="ECO:0007669"/>
    <property type="project" value="UniProtKB-KW"/>
</dbReference>
<evidence type="ECO:0000259" key="8">
    <source>
        <dbReference type="PROSITE" id="PS51480"/>
    </source>
</evidence>
<evidence type="ECO:0000256" key="2">
    <source>
        <dbReference type="ARBA" id="ARBA00022679"/>
    </source>
</evidence>
<feature type="active site" description="Tele-hemiaminal-histidine intermediate" evidence="6">
    <location>
        <position position="204"/>
    </location>
</feature>
<gene>
    <name evidence="10" type="ORF">OSTQU699_LOCUS4620</name>
</gene>
<evidence type="ECO:0000256" key="3">
    <source>
        <dbReference type="ARBA" id="ARBA00022741"/>
    </source>
</evidence>
<dbReference type="Gene3D" id="3.40.50.10440">
    <property type="entry name" value="Dihydroxyacetone kinase, domain 1"/>
    <property type="match status" value="1"/>
</dbReference>
<dbReference type="InterPro" id="IPR004006">
    <property type="entry name" value="DhaK_dom"/>
</dbReference>
<dbReference type="PROSITE" id="PS51481">
    <property type="entry name" value="DHAK"/>
    <property type="match status" value="1"/>
</dbReference>
<dbReference type="FunFam" id="3.30.1180.20:FF:000001">
    <property type="entry name" value="Dihydroxyacetone kinase 1"/>
    <property type="match status" value="1"/>
</dbReference>
<feature type="domain" description="DhaK" evidence="9">
    <location>
        <begin position="1"/>
        <end position="319"/>
    </location>
</feature>
<dbReference type="GO" id="GO:0005829">
    <property type="term" value="C:cytosol"/>
    <property type="evidence" value="ECO:0007669"/>
    <property type="project" value="TreeGrafter"/>
</dbReference>
<evidence type="ECO:0000313" key="11">
    <source>
        <dbReference type="Proteomes" id="UP000708148"/>
    </source>
</evidence>
<dbReference type="InterPro" id="IPR036117">
    <property type="entry name" value="DhaL_dom_sf"/>
</dbReference>
<dbReference type="PROSITE" id="PS51480">
    <property type="entry name" value="DHAL"/>
    <property type="match status" value="1"/>
</dbReference>
<feature type="binding site" evidence="7">
    <location>
        <position position="92"/>
    </location>
    <ligand>
        <name>substrate</name>
    </ligand>
</feature>
<dbReference type="AlphaFoldDB" id="A0A8S1IZ61"/>
<protein>
    <submittedName>
        <fullName evidence="10">Uncharacterized protein</fullName>
    </submittedName>
</protein>
<dbReference type="InterPro" id="IPR050861">
    <property type="entry name" value="Dihydroxyacetone_Kinase"/>
</dbReference>
<dbReference type="OrthoDB" id="1724672at2759"/>
<dbReference type="FunFam" id="1.25.40.340:FF:000002">
    <property type="entry name" value="Dihydroxyacetone kinase, L subunit"/>
    <property type="match status" value="1"/>
</dbReference>
<dbReference type="Gene3D" id="3.30.1180.20">
    <property type="entry name" value="Dihydroxyacetone kinase, domain 2"/>
    <property type="match status" value="1"/>
</dbReference>
<dbReference type="GO" id="GO:0004371">
    <property type="term" value="F:glycerone kinase activity"/>
    <property type="evidence" value="ECO:0007669"/>
    <property type="project" value="InterPro"/>
</dbReference>
<evidence type="ECO:0000256" key="4">
    <source>
        <dbReference type="ARBA" id="ARBA00022777"/>
    </source>
</evidence>
<accession>A0A8S1IZ61</accession>
<evidence type="ECO:0000256" key="1">
    <source>
        <dbReference type="ARBA" id="ARBA00008757"/>
    </source>
</evidence>
<sequence length="568" mass="58500">MLEGLVAGVPNLLLLDGLPDVKVVYDGERDPSKVALISGGGSGHEPAHAGYVGRGMLTAAVCGDVFTSPPSEAVLAAIRTVCGPAGCLLIVKRYTGDLLHFGLAAEQAKAEGFRVEMVVVGDDCALRADGIAGRRGLAGTIFVHKVAGALADQGRDLDAVTVAARKVAQNIGTMGVAMDVCTLPGASPSDRLGPDEIELGLGIHGEPGARKAAYHPADAVVQSMLQHILQSESAYLPVEEGEVVAVLVNNLGGLSAMELHIVTRAALKYLTAEAKVDVARLYVGSYMTSIDMAGVSLTVFRVSNELLLQLDRPTSALGWGSGTLTCIPSLDKLKTPVPKGINSADVGPVRPATLTPQGQLMETAITAVCDALIDSEADLNAWDSQAGDGDCGLTMRKGAEAIKADMAGCYALNDPRATTQQLAASVRRSMGGTSGALYDIFFTAASNAIPAGEATLSPQQWARALGDGVSAMQAYGGANKGHRTMLDALLPAVGAMKGLISEPAIEVLGEMADAARAGADATTTMKALAGRSSYVPEDVLQSVPDPGAQAVAIWLKAIYDAVKAHVDV</sequence>
<dbReference type="SMART" id="SM01120">
    <property type="entry name" value="Dak2"/>
    <property type="match status" value="1"/>
</dbReference>
<reference evidence="10" key="1">
    <citation type="submission" date="2020-12" db="EMBL/GenBank/DDBJ databases">
        <authorList>
            <person name="Iha C."/>
        </authorList>
    </citation>
    <scope>NUCLEOTIDE SEQUENCE</scope>
</reference>
<dbReference type="InterPro" id="IPR004007">
    <property type="entry name" value="DhaL_dom"/>
</dbReference>
<feature type="domain" description="DhaL" evidence="8">
    <location>
        <begin position="359"/>
        <end position="560"/>
    </location>
</feature>
<comment type="caution">
    <text evidence="10">The sequence shown here is derived from an EMBL/GenBank/DDBJ whole genome shotgun (WGS) entry which is preliminary data.</text>
</comment>
<evidence type="ECO:0000259" key="9">
    <source>
        <dbReference type="PROSITE" id="PS51481"/>
    </source>
</evidence>
<evidence type="ECO:0000256" key="7">
    <source>
        <dbReference type="PIRSR" id="PIRSR612734-2"/>
    </source>
</evidence>
<evidence type="ECO:0000313" key="10">
    <source>
        <dbReference type="EMBL" id="CAD7699261.1"/>
    </source>
</evidence>
<dbReference type="NCBIfam" id="TIGR02361">
    <property type="entry name" value="dak_ATP"/>
    <property type="match status" value="1"/>
</dbReference>
<dbReference type="InterPro" id="IPR012734">
    <property type="entry name" value="DhaK_ATP"/>
</dbReference>
<keyword evidence="4" id="KW-0418">Kinase</keyword>
<keyword evidence="5" id="KW-0067">ATP-binding</keyword>
<dbReference type="SUPFAM" id="SSF101473">
    <property type="entry name" value="DhaL-like"/>
    <property type="match status" value="1"/>
</dbReference>
<dbReference type="NCBIfam" id="NF011049">
    <property type="entry name" value="PRK14479.1"/>
    <property type="match status" value="1"/>
</dbReference>